<accession>A0ABM6FF83</accession>
<dbReference type="SUPFAM" id="SSF100939">
    <property type="entry name" value="SPOC domain-like"/>
    <property type="match status" value="1"/>
</dbReference>
<gene>
    <name evidence="2" type="primary">ku</name>
    <name evidence="5" type="ORF">BKK80_34140</name>
</gene>
<dbReference type="HAMAP" id="MF_01875">
    <property type="entry name" value="Prokaryotic_Ku"/>
    <property type="match status" value="1"/>
</dbReference>
<dbReference type="CDD" id="cd00789">
    <property type="entry name" value="KU_like"/>
    <property type="match status" value="1"/>
</dbReference>
<feature type="region of interest" description="Disordered" evidence="3">
    <location>
        <begin position="259"/>
        <end position="294"/>
    </location>
</feature>
<dbReference type="InterPro" id="IPR009187">
    <property type="entry name" value="Prok_Ku"/>
</dbReference>
<sequence>MAARSMASLSLTFGLVSIPVNVYSATESKDAVSFHLLHKGCGSRLKQQYVCLREDVVVERDQMVKGYEFDKGRYVIFEPDELKALEDSARHTVDIVAFLPVGTVDPIFYEKAYYLGPDKRGAKPYSLLAEAMRKTGMCALATWVWKGKQYMVQIRPAGGGLVLQQLYYANEIREIADLHIEQMEVAPAELKLAEQLIGQNAVEGYDPGAYEDEEKKRILAAIDKKIAGKKITVSEETPRSAGAEVIDLMGALRASLARKRPEAGKAAAPAERKGAKRAAAPSPVPARSRRAAKK</sequence>
<keyword evidence="1 2" id="KW-0238">DNA-binding</keyword>
<evidence type="ECO:0000313" key="5">
    <source>
        <dbReference type="EMBL" id="AOZ10585.1"/>
    </source>
</evidence>
<name>A0ABM6FF83_9BURK</name>
<evidence type="ECO:0000259" key="4">
    <source>
        <dbReference type="SMART" id="SM00559"/>
    </source>
</evidence>
<comment type="function">
    <text evidence="2">With LigD forms a non-homologous end joining (NHEJ) DNA repair enzyme, which repairs dsDNA breaks with reduced fidelity. Binds linear dsDNA with 5'- and 3'- overhangs but not closed circular dsDNA nor ssDNA. Recruits and stimulates the ligase activity of LigD.</text>
</comment>
<dbReference type="InterPro" id="IPR016194">
    <property type="entry name" value="SPOC-like_C_dom_sf"/>
</dbReference>
<evidence type="ECO:0000313" key="6">
    <source>
        <dbReference type="Proteomes" id="UP000177515"/>
    </source>
</evidence>
<protein>
    <recommendedName>
        <fullName evidence="2">Non-homologous end joining protein Ku</fullName>
    </recommendedName>
</protein>
<organism evidence="5 6">
    <name type="scientific">Cupriavidus malaysiensis</name>
    <dbReference type="NCBI Taxonomy" id="367825"/>
    <lineage>
        <taxon>Bacteria</taxon>
        <taxon>Pseudomonadati</taxon>
        <taxon>Pseudomonadota</taxon>
        <taxon>Betaproteobacteria</taxon>
        <taxon>Burkholderiales</taxon>
        <taxon>Burkholderiaceae</taxon>
        <taxon>Cupriavidus</taxon>
    </lineage>
</organism>
<reference evidence="5 6" key="1">
    <citation type="submission" date="2016-10" db="EMBL/GenBank/DDBJ databases">
        <title>Complete genome sequences of three Cupriavidus strains isolated from various Malaysian environments.</title>
        <authorList>
            <person name="Abdullah A.A.-A."/>
            <person name="Shafie N.A.H."/>
            <person name="Lau N.S."/>
        </authorList>
    </citation>
    <scope>NUCLEOTIDE SEQUENCE [LARGE SCALE GENOMIC DNA]</scope>
    <source>
        <strain evidence="5 6">USMAA1020</strain>
    </source>
</reference>
<evidence type="ECO:0000256" key="3">
    <source>
        <dbReference type="SAM" id="MobiDB-lite"/>
    </source>
</evidence>
<feature type="domain" description="Ku" evidence="4">
    <location>
        <begin position="55"/>
        <end position="183"/>
    </location>
</feature>
<dbReference type="SMART" id="SM00559">
    <property type="entry name" value="Ku78"/>
    <property type="match status" value="1"/>
</dbReference>
<dbReference type="Pfam" id="PF02735">
    <property type="entry name" value="Ku"/>
    <property type="match status" value="1"/>
</dbReference>
<keyword evidence="2" id="KW-0234">DNA repair</keyword>
<dbReference type="PANTHER" id="PTHR41251">
    <property type="entry name" value="NON-HOMOLOGOUS END JOINING PROTEIN KU"/>
    <property type="match status" value="1"/>
</dbReference>
<dbReference type="Gene3D" id="2.40.290.10">
    <property type="match status" value="1"/>
</dbReference>
<dbReference type="PIRSF" id="PIRSF006493">
    <property type="entry name" value="Prok_Ku"/>
    <property type="match status" value="1"/>
</dbReference>
<evidence type="ECO:0000256" key="1">
    <source>
        <dbReference type="ARBA" id="ARBA00023125"/>
    </source>
</evidence>
<dbReference type="Proteomes" id="UP000177515">
    <property type="component" value="Chromosome 2"/>
</dbReference>
<comment type="subunit">
    <text evidence="2">Homodimer. Interacts with LigD.</text>
</comment>
<keyword evidence="6" id="KW-1185">Reference proteome</keyword>
<dbReference type="RefSeq" id="WP_071073064.1">
    <property type="nucleotide sequence ID" value="NZ_CP017755.1"/>
</dbReference>
<keyword evidence="2" id="KW-0227">DNA damage</keyword>
<proteinExistence type="inferred from homology"/>
<dbReference type="PANTHER" id="PTHR41251:SF1">
    <property type="entry name" value="NON-HOMOLOGOUS END JOINING PROTEIN KU"/>
    <property type="match status" value="1"/>
</dbReference>
<dbReference type="NCBIfam" id="TIGR02772">
    <property type="entry name" value="Ku_bact"/>
    <property type="match status" value="1"/>
</dbReference>
<comment type="similarity">
    <text evidence="2">Belongs to the prokaryotic Ku family.</text>
</comment>
<evidence type="ECO:0000256" key="2">
    <source>
        <dbReference type="HAMAP-Rule" id="MF_01875"/>
    </source>
</evidence>
<keyword evidence="2" id="KW-0233">DNA recombination</keyword>
<dbReference type="InterPro" id="IPR006164">
    <property type="entry name" value="DNA_bd_Ku70/Ku80"/>
</dbReference>
<dbReference type="EMBL" id="CP017755">
    <property type="protein sequence ID" value="AOZ10585.1"/>
    <property type="molecule type" value="Genomic_DNA"/>
</dbReference>